<dbReference type="GO" id="GO:0072527">
    <property type="term" value="P:pyrimidine-containing compound metabolic process"/>
    <property type="evidence" value="ECO:0007669"/>
    <property type="project" value="UniProtKB-ARBA"/>
</dbReference>
<dbReference type="GO" id="GO:0008270">
    <property type="term" value="F:zinc ion binding"/>
    <property type="evidence" value="ECO:0007669"/>
    <property type="project" value="UniProtKB-UniRule"/>
</dbReference>
<evidence type="ECO:0000256" key="5">
    <source>
        <dbReference type="ARBA" id="ARBA00018266"/>
    </source>
</evidence>
<dbReference type="InterPro" id="IPR002125">
    <property type="entry name" value="CMP_dCMP_dom"/>
</dbReference>
<dbReference type="Proteomes" id="UP001224428">
    <property type="component" value="Unassembled WGS sequence"/>
</dbReference>
<dbReference type="Gene3D" id="3.40.140.10">
    <property type="entry name" value="Cytidine Deaminase, domain 2"/>
    <property type="match status" value="1"/>
</dbReference>
<comment type="similarity">
    <text evidence="3 15">Belongs to the cytidine and deoxycytidylate deaminase family.</text>
</comment>
<dbReference type="NCBIfam" id="TIGR01354">
    <property type="entry name" value="cyt_deam_tetra"/>
    <property type="match status" value="1"/>
</dbReference>
<dbReference type="Pfam" id="PF00383">
    <property type="entry name" value="dCMP_cyt_deam_1"/>
    <property type="match status" value="1"/>
</dbReference>
<feature type="binding site" evidence="13">
    <location>
        <begin position="37"/>
        <end position="43"/>
    </location>
    <ligand>
        <name>substrate</name>
    </ligand>
</feature>
<protein>
    <recommendedName>
        <fullName evidence="5 15">Cytidine deaminase</fullName>
        <ecNumber evidence="4 15">3.5.4.5</ecNumber>
    </recommendedName>
    <alternativeName>
        <fullName evidence="9 15">Cytidine aminohydrolase</fullName>
    </alternativeName>
</protein>
<gene>
    <name evidence="17" type="primary">cdd</name>
    <name evidence="17" type="ORF">QLQ80_03125</name>
</gene>
<accession>A0AAJ1PUF8</accession>
<evidence type="ECO:0000313" key="18">
    <source>
        <dbReference type="Proteomes" id="UP001224428"/>
    </source>
</evidence>
<evidence type="ECO:0000256" key="12">
    <source>
        <dbReference type="PIRSR" id="PIRSR606262-1"/>
    </source>
</evidence>
<feature type="binding site" evidence="14">
    <location>
        <position position="84"/>
    </location>
    <ligand>
        <name>Zn(2+)</name>
        <dbReference type="ChEBI" id="CHEBI:29105"/>
        <note>catalytic</note>
    </ligand>
</feature>
<feature type="domain" description="CMP/dCMP-type deaminase" evidence="16">
    <location>
        <begin position="1"/>
        <end position="127"/>
    </location>
</feature>
<dbReference type="EMBL" id="JASDDP010000025">
    <property type="protein sequence ID" value="MDJ1646055.1"/>
    <property type="molecule type" value="Genomic_DNA"/>
</dbReference>
<proteinExistence type="inferred from homology"/>
<evidence type="ECO:0000256" key="14">
    <source>
        <dbReference type="PIRSR" id="PIRSR606262-3"/>
    </source>
</evidence>
<evidence type="ECO:0000259" key="16">
    <source>
        <dbReference type="PROSITE" id="PS51747"/>
    </source>
</evidence>
<evidence type="ECO:0000256" key="3">
    <source>
        <dbReference type="ARBA" id="ARBA00006576"/>
    </source>
</evidence>
<dbReference type="InterPro" id="IPR006262">
    <property type="entry name" value="Cyt_deam_tetra"/>
</dbReference>
<dbReference type="SUPFAM" id="SSF53927">
    <property type="entry name" value="Cytidine deaminase-like"/>
    <property type="match status" value="1"/>
</dbReference>
<feature type="binding site" evidence="14">
    <location>
        <position position="87"/>
    </location>
    <ligand>
        <name>Zn(2+)</name>
        <dbReference type="ChEBI" id="CHEBI:29105"/>
        <note>catalytic</note>
    </ligand>
</feature>
<dbReference type="NCBIfam" id="NF004064">
    <property type="entry name" value="PRK05578.1"/>
    <property type="match status" value="1"/>
</dbReference>
<keyword evidence="6 14" id="KW-0479">Metal-binding</keyword>
<keyword evidence="18" id="KW-1185">Reference proteome</keyword>
<reference evidence="17" key="1">
    <citation type="submission" date="2023-05" db="EMBL/GenBank/DDBJ databases">
        <title>Mycoplasma phocimorsus sp. nov., isolated from Scandinavian patients with seal finger or septic arthritis after contact with seals.</title>
        <authorList>
            <person name="Skafte-Holm A."/>
            <person name="Pedersen T.R."/>
            <person name="Froelund M."/>
            <person name="Stegger M."/>
            <person name="Qvortrup K."/>
            <person name="Michaels D.L."/>
            <person name="Brown D.R."/>
            <person name="Jensen J.S."/>
        </authorList>
    </citation>
    <scope>NUCLEOTIDE SEQUENCE</scope>
    <source>
        <strain evidence="17">M5725</strain>
    </source>
</reference>
<evidence type="ECO:0000256" key="7">
    <source>
        <dbReference type="ARBA" id="ARBA00022801"/>
    </source>
</evidence>
<keyword evidence="8 14" id="KW-0862">Zinc</keyword>
<dbReference type="AlphaFoldDB" id="A0AAJ1PUF8"/>
<evidence type="ECO:0000256" key="11">
    <source>
        <dbReference type="ARBA" id="ARBA00049558"/>
    </source>
</evidence>
<keyword evidence="7 15" id="KW-0378">Hydrolase</keyword>
<evidence type="ECO:0000256" key="6">
    <source>
        <dbReference type="ARBA" id="ARBA00022723"/>
    </source>
</evidence>
<name>A0AAJ1PUF8_9MOLU</name>
<dbReference type="CDD" id="cd01283">
    <property type="entry name" value="cytidine_deaminase"/>
    <property type="match status" value="1"/>
</dbReference>
<evidence type="ECO:0000256" key="9">
    <source>
        <dbReference type="ARBA" id="ARBA00032005"/>
    </source>
</evidence>
<organism evidence="17 18">
    <name type="scientific">Mycoplasma phocimorsus</name>
    <dbReference type="NCBI Taxonomy" id="3045839"/>
    <lineage>
        <taxon>Bacteria</taxon>
        <taxon>Bacillati</taxon>
        <taxon>Mycoplasmatota</taxon>
        <taxon>Mollicutes</taxon>
        <taxon>Mycoplasmataceae</taxon>
        <taxon>Mycoplasma</taxon>
    </lineage>
</organism>
<evidence type="ECO:0000256" key="2">
    <source>
        <dbReference type="ARBA" id="ARBA00003949"/>
    </source>
</evidence>
<feature type="active site" description="Proton donor" evidence="12">
    <location>
        <position position="50"/>
    </location>
</feature>
<dbReference type="InterPro" id="IPR050202">
    <property type="entry name" value="Cyt/Deoxycyt_deaminase"/>
</dbReference>
<comment type="caution">
    <text evidence="17">The sequence shown here is derived from an EMBL/GenBank/DDBJ whole genome shotgun (WGS) entry which is preliminary data.</text>
</comment>
<dbReference type="InterPro" id="IPR016193">
    <property type="entry name" value="Cytidine_deaminase-like"/>
</dbReference>
<dbReference type="GO" id="GO:0055086">
    <property type="term" value="P:nucleobase-containing small molecule metabolic process"/>
    <property type="evidence" value="ECO:0007669"/>
    <property type="project" value="UniProtKB-ARBA"/>
</dbReference>
<dbReference type="PROSITE" id="PS51747">
    <property type="entry name" value="CYT_DCMP_DEAMINASES_2"/>
    <property type="match status" value="1"/>
</dbReference>
<comment type="catalytic activity">
    <reaction evidence="11 15">
        <text>cytidine + H2O + H(+) = uridine + NH4(+)</text>
        <dbReference type="Rhea" id="RHEA:16069"/>
        <dbReference type="ChEBI" id="CHEBI:15377"/>
        <dbReference type="ChEBI" id="CHEBI:15378"/>
        <dbReference type="ChEBI" id="CHEBI:16704"/>
        <dbReference type="ChEBI" id="CHEBI:17562"/>
        <dbReference type="ChEBI" id="CHEBI:28938"/>
        <dbReference type="EC" id="3.5.4.5"/>
    </reaction>
</comment>
<evidence type="ECO:0000256" key="1">
    <source>
        <dbReference type="ARBA" id="ARBA00001947"/>
    </source>
</evidence>
<feature type="binding site" evidence="14">
    <location>
        <position position="48"/>
    </location>
    <ligand>
        <name>Zn(2+)</name>
        <dbReference type="ChEBI" id="CHEBI:29105"/>
        <note>catalytic</note>
    </ligand>
</feature>
<evidence type="ECO:0000256" key="10">
    <source>
        <dbReference type="ARBA" id="ARBA00049252"/>
    </source>
</evidence>
<dbReference type="GO" id="GO:0004126">
    <property type="term" value="F:cytidine deaminase activity"/>
    <property type="evidence" value="ECO:0007669"/>
    <property type="project" value="UniProtKB-UniRule"/>
</dbReference>
<evidence type="ECO:0000256" key="13">
    <source>
        <dbReference type="PIRSR" id="PIRSR606262-2"/>
    </source>
</evidence>
<evidence type="ECO:0000256" key="8">
    <source>
        <dbReference type="ARBA" id="ARBA00022833"/>
    </source>
</evidence>
<dbReference type="GO" id="GO:0005829">
    <property type="term" value="C:cytosol"/>
    <property type="evidence" value="ECO:0007669"/>
    <property type="project" value="TreeGrafter"/>
</dbReference>
<comment type="cofactor">
    <cofactor evidence="1 14 15">
        <name>Zn(2+)</name>
        <dbReference type="ChEBI" id="CHEBI:29105"/>
    </cofactor>
</comment>
<sequence>MFSKVKSLLKKSYAPHSNFQVACILIDKNGKEYKGVNVESIAYPSGLCAERNAIFSAVTKGAKPHDFKEVHIISRKEDDVINCCGACLQVMNEFLDNDCVIYCYNNSGSKVRKSSIREMMPFAVDRGLFK</sequence>
<evidence type="ECO:0000256" key="15">
    <source>
        <dbReference type="RuleBase" id="RU364006"/>
    </source>
</evidence>
<evidence type="ECO:0000313" key="17">
    <source>
        <dbReference type="EMBL" id="MDJ1646055.1"/>
    </source>
</evidence>
<comment type="function">
    <text evidence="2 15">This enzyme scavenges exogenous and endogenous cytidine and 2'-deoxycytidine for UMP synthesis.</text>
</comment>
<dbReference type="PANTHER" id="PTHR11644">
    <property type="entry name" value="CYTIDINE DEAMINASE"/>
    <property type="match status" value="1"/>
</dbReference>
<comment type="catalytic activity">
    <reaction evidence="10 15">
        <text>2'-deoxycytidine + H2O + H(+) = 2'-deoxyuridine + NH4(+)</text>
        <dbReference type="Rhea" id="RHEA:13433"/>
        <dbReference type="ChEBI" id="CHEBI:15377"/>
        <dbReference type="ChEBI" id="CHEBI:15378"/>
        <dbReference type="ChEBI" id="CHEBI:15698"/>
        <dbReference type="ChEBI" id="CHEBI:16450"/>
        <dbReference type="ChEBI" id="CHEBI:28938"/>
        <dbReference type="EC" id="3.5.4.5"/>
    </reaction>
</comment>
<evidence type="ECO:0000256" key="4">
    <source>
        <dbReference type="ARBA" id="ARBA00012783"/>
    </source>
</evidence>
<dbReference type="EC" id="3.5.4.5" evidence="4 15"/>
<dbReference type="PANTHER" id="PTHR11644:SF2">
    <property type="entry name" value="CYTIDINE DEAMINASE"/>
    <property type="match status" value="1"/>
</dbReference>